<gene>
    <name evidence="1" type="ORF">D9613_010318</name>
</gene>
<evidence type="ECO:0000313" key="2">
    <source>
        <dbReference type="Proteomes" id="UP000521872"/>
    </source>
</evidence>
<keyword evidence="2" id="KW-1185">Reference proteome</keyword>
<sequence length="480" mass="53636">MVSAEAMPGHLDSGDPVPQEIVDLIIDQVHTGARSRNASIRSLATCARISKSWRYRSQRYIFRRLVFNKDSPDSSRVQILSDLMDSPLEGITCHVQTLAIRLYDSERAIIKFLDNPGWTTVLAKIFRTGDGEPTSNSYSISLDVSRKSNVEDKQGDDFLRQSFERMSWTMLPREFINPILNAINSGKVQRLRLRHLVGIPMSFLNVSTLEAFGNSSMVFNFSPEELSVAAPIQTGRPRNQRMCLPSIFDFNPMMSRPPFLDFSKVKKLHWTFRAPEDWFYLSNPLELCPFSLESLEIVVAARRPSLIGAPMNINIPTFGTADLVKLKQLKNLTVMNSTTQAIDESNTHILSVLEPLLPSDVTTLGSYADAEGMPILEAFNIHITLGSTELLGGLLGEAPLPGYDLLDQLLVFLPIFRSAKIIAVHFFLPVPEEDLDEKALEDNVMSRAPAAFPITIQARASVHGSFRIVVDIGYPETEVL</sequence>
<evidence type="ECO:0000313" key="1">
    <source>
        <dbReference type="EMBL" id="KAF4610027.1"/>
    </source>
</evidence>
<organism evidence="1 2">
    <name type="scientific">Agrocybe pediades</name>
    <dbReference type="NCBI Taxonomy" id="84607"/>
    <lineage>
        <taxon>Eukaryota</taxon>
        <taxon>Fungi</taxon>
        <taxon>Dikarya</taxon>
        <taxon>Basidiomycota</taxon>
        <taxon>Agaricomycotina</taxon>
        <taxon>Agaricomycetes</taxon>
        <taxon>Agaricomycetidae</taxon>
        <taxon>Agaricales</taxon>
        <taxon>Agaricineae</taxon>
        <taxon>Strophariaceae</taxon>
        <taxon>Agrocybe</taxon>
    </lineage>
</organism>
<dbReference type="EMBL" id="JAACJL010000059">
    <property type="protein sequence ID" value="KAF4610027.1"/>
    <property type="molecule type" value="Genomic_DNA"/>
</dbReference>
<proteinExistence type="predicted"/>
<accession>A0A8H4QGM5</accession>
<dbReference type="AlphaFoldDB" id="A0A8H4QGM5"/>
<comment type="caution">
    <text evidence="1">The sequence shown here is derived from an EMBL/GenBank/DDBJ whole genome shotgun (WGS) entry which is preliminary data.</text>
</comment>
<reference evidence="1 2" key="1">
    <citation type="submission" date="2019-12" db="EMBL/GenBank/DDBJ databases">
        <authorList>
            <person name="Floudas D."/>
            <person name="Bentzer J."/>
            <person name="Ahren D."/>
            <person name="Johansson T."/>
            <person name="Persson P."/>
            <person name="Tunlid A."/>
        </authorList>
    </citation>
    <scope>NUCLEOTIDE SEQUENCE [LARGE SCALE GENOMIC DNA]</scope>
    <source>
        <strain evidence="1 2">CBS 102.39</strain>
    </source>
</reference>
<dbReference type="Proteomes" id="UP000521872">
    <property type="component" value="Unassembled WGS sequence"/>
</dbReference>
<name>A0A8H4QGM5_9AGAR</name>
<protein>
    <submittedName>
        <fullName evidence="1">Uncharacterized protein</fullName>
    </submittedName>
</protein>